<name>A0A3S1BIE9_ELYCH</name>
<evidence type="ECO:0000256" key="1">
    <source>
        <dbReference type="ARBA" id="ARBA00004141"/>
    </source>
</evidence>
<sequence length="169" mass="18034">MTTFIYFVIGCAAAFACVAVHYRVSGSHRGTVISALSLVAKMASSGCWGATATWVVESYPTVTRSVGYGFVNMTARIGAILAPFALDLDYNFAVSYIVVGVLQVICLVLTLLLPETKGRSLQDNVRADAAENGASPTNGHHYGAVSEELDMRKAENGVHTNLTTEEIKL</sequence>
<reference evidence="6 7" key="1">
    <citation type="submission" date="2019-01" db="EMBL/GenBank/DDBJ databases">
        <title>A draft genome assembly of the solar-powered sea slug Elysia chlorotica.</title>
        <authorList>
            <person name="Cai H."/>
            <person name="Li Q."/>
            <person name="Fang X."/>
            <person name="Li J."/>
            <person name="Curtis N.E."/>
            <person name="Altenburger A."/>
            <person name="Shibata T."/>
            <person name="Feng M."/>
            <person name="Maeda T."/>
            <person name="Schwartz J.A."/>
            <person name="Shigenobu S."/>
            <person name="Lundholm N."/>
            <person name="Nishiyama T."/>
            <person name="Yang H."/>
            <person name="Hasebe M."/>
            <person name="Li S."/>
            <person name="Pierce S.K."/>
            <person name="Wang J."/>
        </authorList>
    </citation>
    <scope>NUCLEOTIDE SEQUENCE [LARGE SCALE GENOMIC DNA]</scope>
    <source>
        <strain evidence="6">EC2010</strain>
        <tissue evidence="6">Whole organism of an adult</tissue>
    </source>
</reference>
<dbReference type="InterPro" id="IPR036259">
    <property type="entry name" value="MFS_trans_sf"/>
</dbReference>
<evidence type="ECO:0008006" key="8">
    <source>
        <dbReference type="Google" id="ProtNLM"/>
    </source>
</evidence>
<dbReference type="PANTHER" id="PTHR24064">
    <property type="entry name" value="SOLUTE CARRIER FAMILY 22 MEMBER"/>
    <property type="match status" value="1"/>
</dbReference>
<dbReference type="GO" id="GO:0022857">
    <property type="term" value="F:transmembrane transporter activity"/>
    <property type="evidence" value="ECO:0007669"/>
    <property type="project" value="InterPro"/>
</dbReference>
<dbReference type="GO" id="GO:0016020">
    <property type="term" value="C:membrane"/>
    <property type="evidence" value="ECO:0007669"/>
    <property type="project" value="UniProtKB-SubCell"/>
</dbReference>
<dbReference type="OrthoDB" id="6161254at2759"/>
<evidence type="ECO:0000313" key="7">
    <source>
        <dbReference type="Proteomes" id="UP000271974"/>
    </source>
</evidence>
<feature type="transmembrane region" description="Helical" evidence="5">
    <location>
        <begin position="92"/>
        <end position="113"/>
    </location>
</feature>
<proteinExistence type="predicted"/>
<evidence type="ECO:0000256" key="4">
    <source>
        <dbReference type="ARBA" id="ARBA00023136"/>
    </source>
</evidence>
<comment type="subcellular location">
    <subcellularLocation>
        <location evidence="1">Membrane</location>
        <topology evidence="1">Multi-pass membrane protein</topology>
    </subcellularLocation>
</comment>
<dbReference type="Pfam" id="PF07690">
    <property type="entry name" value="MFS_1"/>
    <property type="match status" value="1"/>
</dbReference>
<protein>
    <recommendedName>
        <fullName evidence="8">Major facilitator superfamily (MFS) profile domain-containing protein</fullName>
    </recommendedName>
</protein>
<keyword evidence="7" id="KW-1185">Reference proteome</keyword>
<dbReference type="Gene3D" id="1.20.1250.20">
    <property type="entry name" value="MFS general substrate transporter like domains"/>
    <property type="match status" value="1"/>
</dbReference>
<gene>
    <name evidence="6" type="ORF">EGW08_007849</name>
</gene>
<accession>A0A3S1BIE9</accession>
<dbReference type="Proteomes" id="UP000271974">
    <property type="component" value="Unassembled WGS sequence"/>
</dbReference>
<evidence type="ECO:0000256" key="2">
    <source>
        <dbReference type="ARBA" id="ARBA00022692"/>
    </source>
</evidence>
<comment type="caution">
    <text evidence="6">The sequence shown here is derived from an EMBL/GenBank/DDBJ whole genome shotgun (WGS) entry which is preliminary data.</text>
</comment>
<keyword evidence="3 5" id="KW-1133">Transmembrane helix</keyword>
<dbReference type="STRING" id="188477.A0A3S1BIE9"/>
<feature type="transmembrane region" description="Helical" evidence="5">
    <location>
        <begin position="35"/>
        <end position="56"/>
    </location>
</feature>
<dbReference type="AlphaFoldDB" id="A0A3S1BIE9"/>
<evidence type="ECO:0000313" key="6">
    <source>
        <dbReference type="EMBL" id="RUS84387.1"/>
    </source>
</evidence>
<evidence type="ECO:0000256" key="3">
    <source>
        <dbReference type="ARBA" id="ARBA00022989"/>
    </source>
</evidence>
<dbReference type="SUPFAM" id="SSF103473">
    <property type="entry name" value="MFS general substrate transporter"/>
    <property type="match status" value="1"/>
</dbReference>
<evidence type="ECO:0000256" key="5">
    <source>
        <dbReference type="SAM" id="Phobius"/>
    </source>
</evidence>
<organism evidence="6 7">
    <name type="scientific">Elysia chlorotica</name>
    <name type="common">Eastern emerald elysia</name>
    <name type="synonym">Sea slug</name>
    <dbReference type="NCBI Taxonomy" id="188477"/>
    <lineage>
        <taxon>Eukaryota</taxon>
        <taxon>Metazoa</taxon>
        <taxon>Spiralia</taxon>
        <taxon>Lophotrochozoa</taxon>
        <taxon>Mollusca</taxon>
        <taxon>Gastropoda</taxon>
        <taxon>Heterobranchia</taxon>
        <taxon>Euthyneura</taxon>
        <taxon>Panpulmonata</taxon>
        <taxon>Sacoglossa</taxon>
        <taxon>Placobranchoidea</taxon>
        <taxon>Plakobranchidae</taxon>
        <taxon>Elysia</taxon>
    </lineage>
</organism>
<keyword evidence="2 5" id="KW-0812">Transmembrane</keyword>
<keyword evidence="4 5" id="KW-0472">Membrane</keyword>
<dbReference type="InterPro" id="IPR011701">
    <property type="entry name" value="MFS"/>
</dbReference>
<dbReference type="EMBL" id="RQTK01000207">
    <property type="protein sequence ID" value="RUS84387.1"/>
    <property type="molecule type" value="Genomic_DNA"/>
</dbReference>